<accession>A0ABT9XTX5</accession>
<dbReference type="EMBL" id="JAUSTW010000003">
    <property type="protein sequence ID" value="MDQ0198969.1"/>
    <property type="molecule type" value="Genomic_DNA"/>
</dbReference>
<evidence type="ECO:0000313" key="1">
    <source>
        <dbReference type="EMBL" id="MDQ0198969.1"/>
    </source>
</evidence>
<evidence type="ECO:0008006" key="3">
    <source>
        <dbReference type="Google" id="ProtNLM"/>
    </source>
</evidence>
<sequence length="177" mass="20314">MFKRIFAGCFLILSVFPHERSYAIDRVVLNSVPIDKSDMRIYLLADKKSWMDYENFVVQVGEQGQGVLYHFPGWYHGKYDTALFYVDVSGDKQKDIVVILNNDRAGLGKPFKDIHILNQKHDLLFEESPVESVRTILGRLAKIEKYGNIVTIRTGRTNIKSTCRRTNTLIHANCTST</sequence>
<evidence type="ECO:0000313" key="2">
    <source>
        <dbReference type="Proteomes" id="UP001224122"/>
    </source>
</evidence>
<dbReference type="RefSeq" id="WP_307407396.1">
    <property type="nucleotide sequence ID" value="NZ_JAUSTW010000003.1"/>
</dbReference>
<reference evidence="1 2" key="1">
    <citation type="submission" date="2023-07" db="EMBL/GenBank/DDBJ databases">
        <title>Genomic Encyclopedia of Type Strains, Phase IV (KMG-IV): sequencing the most valuable type-strain genomes for metagenomic binning, comparative biology and taxonomic classification.</title>
        <authorList>
            <person name="Goeker M."/>
        </authorList>
    </citation>
    <scope>NUCLEOTIDE SEQUENCE [LARGE SCALE GENOMIC DNA]</scope>
    <source>
        <strain evidence="1 2">DSM 27594</strain>
    </source>
</reference>
<keyword evidence="2" id="KW-1185">Reference proteome</keyword>
<name>A0ABT9XTX5_9BACI</name>
<proteinExistence type="predicted"/>
<gene>
    <name evidence="1" type="ORF">J2S10_002127</name>
</gene>
<organism evidence="1 2">
    <name type="scientific">Neobacillus ginsengisoli</name>
    <dbReference type="NCBI Taxonomy" id="904295"/>
    <lineage>
        <taxon>Bacteria</taxon>
        <taxon>Bacillati</taxon>
        <taxon>Bacillota</taxon>
        <taxon>Bacilli</taxon>
        <taxon>Bacillales</taxon>
        <taxon>Bacillaceae</taxon>
        <taxon>Neobacillus</taxon>
    </lineage>
</organism>
<comment type="caution">
    <text evidence="1">The sequence shown here is derived from an EMBL/GenBank/DDBJ whole genome shotgun (WGS) entry which is preliminary data.</text>
</comment>
<protein>
    <recommendedName>
        <fullName evidence="3">VCBS repeat-containing protein</fullName>
    </recommendedName>
</protein>
<dbReference type="Proteomes" id="UP001224122">
    <property type="component" value="Unassembled WGS sequence"/>
</dbReference>